<keyword evidence="3" id="KW-1185">Reference proteome</keyword>
<reference evidence="2 3" key="1">
    <citation type="submission" date="2019-04" db="EMBL/GenBank/DDBJ databases">
        <title>Whole genome sequencing of Brevibacillus sp. TGS2-1.</title>
        <authorList>
            <person name="Choi A."/>
        </authorList>
    </citation>
    <scope>NUCLEOTIDE SEQUENCE [LARGE SCALE GENOMIC DNA]</scope>
    <source>
        <strain evidence="2 3">TGS2-1</strain>
    </source>
</reference>
<protein>
    <submittedName>
        <fullName evidence="2">Uncharacterized protein</fullName>
    </submittedName>
</protein>
<keyword evidence="1" id="KW-0812">Transmembrane</keyword>
<dbReference type="RefSeq" id="WP_162309076.1">
    <property type="nucleotide sequence ID" value="NZ_SZNK01000001.1"/>
</dbReference>
<organism evidence="2 3">
    <name type="scientific">Brevibacillus antibioticus</name>
    <dbReference type="NCBI Taxonomy" id="2570228"/>
    <lineage>
        <taxon>Bacteria</taxon>
        <taxon>Bacillati</taxon>
        <taxon>Bacillota</taxon>
        <taxon>Bacilli</taxon>
        <taxon>Bacillales</taxon>
        <taxon>Paenibacillaceae</taxon>
        <taxon>Brevibacillus</taxon>
    </lineage>
</organism>
<gene>
    <name evidence="2" type="ORF">E8L90_12930</name>
</gene>
<keyword evidence="1" id="KW-0472">Membrane</keyword>
<name>A0A4U2Y6Y0_9BACL</name>
<comment type="caution">
    <text evidence="2">The sequence shown here is derived from an EMBL/GenBank/DDBJ whole genome shotgun (WGS) entry which is preliminary data.</text>
</comment>
<sequence length="85" mass="9304">MINDLNFAVKFPLASVIVKAGITTPKVFSVAKTTTIPALGRPFTLTCPERFDVSPATIMVGTAIMVIVAFFRFVPFIELTPQHLH</sequence>
<keyword evidence="1" id="KW-1133">Transmembrane helix</keyword>
<feature type="transmembrane region" description="Helical" evidence="1">
    <location>
        <begin position="53"/>
        <end position="74"/>
    </location>
</feature>
<accession>A0A4U2Y6Y0</accession>
<evidence type="ECO:0000313" key="3">
    <source>
        <dbReference type="Proteomes" id="UP000307841"/>
    </source>
</evidence>
<evidence type="ECO:0000313" key="2">
    <source>
        <dbReference type="EMBL" id="TKI56299.1"/>
    </source>
</evidence>
<proteinExistence type="predicted"/>
<dbReference type="AlphaFoldDB" id="A0A4U2Y6Y0"/>
<evidence type="ECO:0000256" key="1">
    <source>
        <dbReference type="SAM" id="Phobius"/>
    </source>
</evidence>
<dbReference type="Proteomes" id="UP000307841">
    <property type="component" value="Unassembled WGS sequence"/>
</dbReference>
<dbReference type="EMBL" id="SZNK01000001">
    <property type="protein sequence ID" value="TKI56299.1"/>
    <property type="molecule type" value="Genomic_DNA"/>
</dbReference>